<keyword evidence="2" id="KW-1185">Reference proteome</keyword>
<gene>
    <name evidence="1" type="ORF">KIN20_014980</name>
</gene>
<evidence type="ECO:0000313" key="2">
    <source>
        <dbReference type="Proteomes" id="UP001196413"/>
    </source>
</evidence>
<dbReference type="EMBL" id="JAHQIW010002983">
    <property type="protein sequence ID" value="KAJ1356971.1"/>
    <property type="molecule type" value="Genomic_DNA"/>
</dbReference>
<comment type="caution">
    <text evidence="1">The sequence shown here is derived from an EMBL/GenBank/DDBJ whole genome shotgun (WGS) entry which is preliminary data.</text>
</comment>
<name>A0AAD5MZM6_PARTN</name>
<proteinExistence type="predicted"/>
<protein>
    <submittedName>
        <fullName evidence="1">Uncharacterized protein</fullName>
    </submittedName>
</protein>
<dbReference type="Proteomes" id="UP001196413">
    <property type="component" value="Unassembled WGS sequence"/>
</dbReference>
<evidence type="ECO:0000313" key="1">
    <source>
        <dbReference type="EMBL" id="KAJ1356971.1"/>
    </source>
</evidence>
<sequence>MDLESKSVTQLLGVLSKLGETYIKALENAKKEAASFNSCACFARGKGQDECNVVLARPSVLGTPNFLISLKRLLPYHSH</sequence>
<accession>A0AAD5MZM6</accession>
<dbReference type="AlphaFoldDB" id="A0AAD5MZM6"/>
<reference evidence="1" key="1">
    <citation type="submission" date="2021-06" db="EMBL/GenBank/DDBJ databases">
        <title>Parelaphostrongylus tenuis whole genome reference sequence.</title>
        <authorList>
            <person name="Garwood T.J."/>
            <person name="Larsen P.A."/>
            <person name="Fountain-Jones N.M."/>
            <person name="Garbe J.R."/>
            <person name="Macchietto M.G."/>
            <person name="Kania S.A."/>
            <person name="Gerhold R.W."/>
            <person name="Richards J.E."/>
            <person name="Wolf T.M."/>
        </authorList>
    </citation>
    <scope>NUCLEOTIDE SEQUENCE</scope>
    <source>
        <strain evidence="1">MNPRO001-30</strain>
        <tissue evidence="1">Meninges</tissue>
    </source>
</reference>
<organism evidence="1 2">
    <name type="scientific">Parelaphostrongylus tenuis</name>
    <name type="common">Meningeal worm</name>
    <dbReference type="NCBI Taxonomy" id="148309"/>
    <lineage>
        <taxon>Eukaryota</taxon>
        <taxon>Metazoa</taxon>
        <taxon>Ecdysozoa</taxon>
        <taxon>Nematoda</taxon>
        <taxon>Chromadorea</taxon>
        <taxon>Rhabditida</taxon>
        <taxon>Rhabditina</taxon>
        <taxon>Rhabditomorpha</taxon>
        <taxon>Strongyloidea</taxon>
        <taxon>Metastrongylidae</taxon>
        <taxon>Parelaphostrongylus</taxon>
    </lineage>
</organism>